<evidence type="ECO:0000313" key="1">
    <source>
        <dbReference type="EMBL" id="CAI9545819.1"/>
    </source>
</evidence>
<dbReference type="EMBL" id="CATNWA010003593">
    <property type="protein sequence ID" value="CAI9545819.1"/>
    <property type="molecule type" value="Genomic_DNA"/>
</dbReference>
<protein>
    <submittedName>
        <fullName evidence="1">Uncharacterized protein</fullName>
    </submittedName>
</protein>
<name>A0ABN9BE00_9NEOB</name>
<accession>A0ABN9BE00</accession>
<comment type="caution">
    <text evidence="1">The sequence shown here is derived from an EMBL/GenBank/DDBJ whole genome shotgun (WGS) entry which is preliminary data.</text>
</comment>
<keyword evidence="2" id="KW-1185">Reference proteome</keyword>
<evidence type="ECO:0000313" key="2">
    <source>
        <dbReference type="Proteomes" id="UP001162483"/>
    </source>
</evidence>
<dbReference type="Proteomes" id="UP001162483">
    <property type="component" value="Unassembled WGS sequence"/>
</dbReference>
<organism evidence="1 2">
    <name type="scientific">Staurois parvus</name>
    <dbReference type="NCBI Taxonomy" id="386267"/>
    <lineage>
        <taxon>Eukaryota</taxon>
        <taxon>Metazoa</taxon>
        <taxon>Chordata</taxon>
        <taxon>Craniata</taxon>
        <taxon>Vertebrata</taxon>
        <taxon>Euteleostomi</taxon>
        <taxon>Amphibia</taxon>
        <taxon>Batrachia</taxon>
        <taxon>Anura</taxon>
        <taxon>Neobatrachia</taxon>
        <taxon>Ranoidea</taxon>
        <taxon>Ranidae</taxon>
        <taxon>Staurois</taxon>
    </lineage>
</organism>
<sequence length="52" mass="5856">MAARNHSYIRDFAFLGRGRTQALPALLFATVNHRVLAGDYSPAPNEQNCFIY</sequence>
<proteinExistence type="predicted"/>
<gene>
    <name evidence="1" type="ORF">SPARVUS_LOCUS2730560</name>
</gene>
<reference evidence="1" key="1">
    <citation type="submission" date="2023-05" db="EMBL/GenBank/DDBJ databases">
        <authorList>
            <person name="Stuckert A."/>
        </authorList>
    </citation>
    <scope>NUCLEOTIDE SEQUENCE</scope>
</reference>